<keyword evidence="1" id="KW-1133">Transmembrane helix</keyword>
<keyword evidence="2" id="KW-0808">Transferase</keyword>
<evidence type="ECO:0000313" key="3">
    <source>
        <dbReference type="Proteomes" id="UP001172681"/>
    </source>
</evidence>
<reference evidence="2" key="1">
    <citation type="submission" date="2022-10" db="EMBL/GenBank/DDBJ databases">
        <title>Culturing micro-colonial fungi from biological soil crusts in the Mojave desert and describing Neophaeococcomyces mojavensis, and introducing the new genera and species Taxawa tesnikishii.</title>
        <authorList>
            <person name="Kurbessoian T."/>
            <person name="Stajich J.E."/>
        </authorList>
    </citation>
    <scope>NUCLEOTIDE SEQUENCE</scope>
    <source>
        <strain evidence="2">TK_35</strain>
    </source>
</reference>
<dbReference type="GO" id="GO:0004579">
    <property type="term" value="F:dolichyl-diphosphooligosaccharide-protein glycotransferase activity"/>
    <property type="evidence" value="ECO:0007669"/>
    <property type="project" value="UniProtKB-EC"/>
</dbReference>
<accession>A0AA38Y2B5</accession>
<proteinExistence type="predicted"/>
<evidence type="ECO:0000313" key="2">
    <source>
        <dbReference type="EMBL" id="KAJ9633299.1"/>
    </source>
</evidence>
<keyword evidence="1" id="KW-0472">Membrane</keyword>
<dbReference type="EC" id="2.4.99.18" evidence="2"/>
<dbReference type="EMBL" id="JAPDRN010000048">
    <property type="protein sequence ID" value="KAJ9633299.1"/>
    <property type="molecule type" value="Genomic_DNA"/>
</dbReference>
<feature type="transmembrane region" description="Helical" evidence="1">
    <location>
        <begin position="21"/>
        <end position="44"/>
    </location>
</feature>
<evidence type="ECO:0000256" key="1">
    <source>
        <dbReference type="SAM" id="Phobius"/>
    </source>
</evidence>
<organism evidence="2 3">
    <name type="scientific">Knufia peltigerae</name>
    <dbReference type="NCBI Taxonomy" id="1002370"/>
    <lineage>
        <taxon>Eukaryota</taxon>
        <taxon>Fungi</taxon>
        <taxon>Dikarya</taxon>
        <taxon>Ascomycota</taxon>
        <taxon>Pezizomycotina</taxon>
        <taxon>Eurotiomycetes</taxon>
        <taxon>Chaetothyriomycetidae</taxon>
        <taxon>Chaetothyriales</taxon>
        <taxon>Trichomeriaceae</taxon>
        <taxon>Knufia</taxon>
    </lineage>
</organism>
<keyword evidence="3" id="KW-1185">Reference proteome</keyword>
<keyword evidence="2" id="KW-0328">Glycosyltransferase</keyword>
<comment type="caution">
    <text evidence="2">The sequence shown here is derived from an EMBL/GenBank/DDBJ whole genome shotgun (WGS) entry which is preliminary data.</text>
</comment>
<name>A0AA38Y2B5_9EURO</name>
<dbReference type="Proteomes" id="UP001172681">
    <property type="component" value="Unassembled WGS sequence"/>
</dbReference>
<gene>
    <name evidence="2" type="primary">STT3_1</name>
    <name evidence="2" type="ORF">H2204_007195</name>
</gene>
<sequence>MAVSTALDPFLRGSMSKNTRGLLRIIILLTIAGAAVSARLFSVIRMYRHAFLWEV</sequence>
<protein>
    <submittedName>
        <fullName evidence="2">Oligosaccharyl transferase stt3 subunit</fullName>
        <ecNumber evidence="2">2.4.99.18</ecNumber>
    </submittedName>
</protein>
<dbReference type="AlphaFoldDB" id="A0AA38Y2B5"/>
<keyword evidence="1" id="KW-0812">Transmembrane</keyword>